<dbReference type="KEGG" id="rpc:RPC_2469"/>
<dbReference type="eggNOG" id="ENOG5033DEF">
    <property type="taxonomic scope" value="Bacteria"/>
</dbReference>
<feature type="chain" id="PRO_5004200069" description="PepSY domain-containing protein" evidence="1">
    <location>
        <begin position="21"/>
        <end position="97"/>
    </location>
</feature>
<dbReference type="STRING" id="316056.RPC_2469"/>
<feature type="signal peptide" evidence="1">
    <location>
        <begin position="1"/>
        <end position="20"/>
    </location>
</feature>
<evidence type="ECO:0008006" key="3">
    <source>
        <dbReference type="Google" id="ProtNLM"/>
    </source>
</evidence>
<dbReference type="AlphaFoldDB" id="Q215B6"/>
<organism evidence="2">
    <name type="scientific">Rhodopseudomonas palustris (strain BisB18)</name>
    <dbReference type="NCBI Taxonomy" id="316056"/>
    <lineage>
        <taxon>Bacteria</taxon>
        <taxon>Pseudomonadati</taxon>
        <taxon>Pseudomonadota</taxon>
        <taxon>Alphaproteobacteria</taxon>
        <taxon>Hyphomicrobiales</taxon>
        <taxon>Nitrobacteraceae</taxon>
        <taxon>Rhodopseudomonas</taxon>
    </lineage>
</organism>
<protein>
    <recommendedName>
        <fullName evidence="3">PepSY domain-containing protein</fullName>
    </recommendedName>
</protein>
<accession>Q215B6</accession>
<keyword evidence="1" id="KW-0732">Signal</keyword>
<proteinExistence type="predicted"/>
<evidence type="ECO:0000256" key="1">
    <source>
        <dbReference type="SAM" id="SignalP"/>
    </source>
</evidence>
<dbReference type="EMBL" id="CP000301">
    <property type="protein sequence ID" value="ABD88020.1"/>
    <property type="molecule type" value="Genomic_DNA"/>
</dbReference>
<reference evidence="2" key="1">
    <citation type="submission" date="2006-03" db="EMBL/GenBank/DDBJ databases">
        <title>Complete sequence of Rhodopseudomonas palustris BisB18.</title>
        <authorList>
            <consortium name="US DOE Joint Genome Institute"/>
            <person name="Copeland A."/>
            <person name="Lucas S."/>
            <person name="Lapidus A."/>
            <person name="Barry K."/>
            <person name="Detter J.C."/>
            <person name="Glavina del Rio T."/>
            <person name="Hammon N."/>
            <person name="Israni S."/>
            <person name="Dalin E."/>
            <person name="Tice H."/>
            <person name="Pitluck S."/>
            <person name="Chain P."/>
            <person name="Malfatti S."/>
            <person name="Shin M."/>
            <person name="Vergez L."/>
            <person name="Schmutz J."/>
            <person name="Larimer F."/>
            <person name="Land M."/>
            <person name="Hauser L."/>
            <person name="Pelletier D.A."/>
            <person name="Kyrpides N."/>
            <person name="Anderson I."/>
            <person name="Oda Y."/>
            <person name="Harwood C.S."/>
            <person name="Richardson P."/>
        </authorList>
    </citation>
    <scope>NUCLEOTIDE SEQUENCE [LARGE SCALE GENOMIC DNA]</scope>
    <source>
        <strain evidence="2">BisB18</strain>
    </source>
</reference>
<dbReference type="HOGENOM" id="CLU_154364_1_1_5"/>
<evidence type="ECO:0000313" key="2">
    <source>
        <dbReference type="EMBL" id="ABD88020.1"/>
    </source>
</evidence>
<name>Q215B6_RHOPB</name>
<gene>
    <name evidence="2" type="ordered locus">RPC_2469</name>
</gene>
<sequence length="97" mass="10012">MRIIVAMASAVFSGSLLAQAAAQPAPAARDPQPAAQSLAPGANSFVESQARAAIAAKGFENVSPLVNDSQGIWRGTATRHGEQVQVSVDYKGHVDAR</sequence>